<dbReference type="SUPFAM" id="SSF50494">
    <property type="entry name" value="Trypsin-like serine proteases"/>
    <property type="match status" value="1"/>
</dbReference>
<dbReference type="Gene3D" id="2.130.10.10">
    <property type="entry name" value="YVTN repeat-like/Quinoprotein amine dehydrogenase"/>
    <property type="match status" value="2"/>
</dbReference>
<feature type="repeat" description="WD" evidence="1">
    <location>
        <begin position="77"/>
        <end position="118"/>
    </location>
</feature>
<dbReference type="InterPro" id="IPR009003">
    <property type="entry name" value="Peptidase_S1_PA"/>
</dbReference>
<organism evidence="3 4">
    <name type="scientific">Streptomyces radiopugnans</name>
    <dbReference type="NCBI Taxonomy" id="403935"/>
    <lineage>
        <taxon>Bacteria</taxon>
        <taxon>Bacillati</taxon>
        <taxon>Actinomycetota</taxon>
        <taxon>Actinomycetes</taxon>
        <taxon>Kitasatosporales</taxon>
        <taxon>Streptomycetaceae</taxon>
        <taxon>Streptomyces</taxon>
    </lineage>
</organism>
<name>A0A1H9B478_9ACTN</name>
<dbReference type="InterPro" id="IPR011047">
    <property type="entry name" value="Quinoprotein_ADH-like_sf"/>
</dbReference>
<keyword evidence="1" id="KW-0853">WD repeat</keyword>
<keyword evidence="4" id="KW-1185">Reference proteome</keyword>
<dbReference type="EMBL" id="FOET01000002">
    <property type="protein sequence ID" value="SEP83473.1"/>
    <property type="molecule type" value="Genomic_DNA"/>
</dbReference>
<evidence type="ECO:0000256" key="1">
    <source>
        <dbReference type="PROSITE-ProRule" id="PRU00221"/>
    </source>
</evidence>
<dbReference type="PROSITE" id="PS50082">
    <property type="entry name" value="WD_REPEATS_2"/>
    <property type="match status" value="2"/>
</dbReference>
<dbReference type="RefSeq" id="WP_093656091.1">
    <property type="nucleotide sequence ID" value="NZ_FOET01000002.1"/>
</dbReference>
<sequence length="392" mass="40505">MTLADPAPAGAGDGRRRALPASVVRITADGGATAGTGFLVAADTVVTCAHVVRAAGGEPGGRVHVRDVGNGTRRQTMAGRVDDPGAAAFSPKGDLLAVADCDDRLRLWDVATGEALESLSTGSPYWAGSVVFAPDGDTLAAIAGGRVRLWDVRSGRVRATPAAGHRREVYAVAFAPDGRLAVVGGGDPDRISTASGGEVQVWEVEAAEVRQAFSMGRSERRGVVEVAFARDGRTVAVSDFLPDGKAQVWDAETGVLRGTLPADGGSGEGPEFSGADAPADGRPCLATSMEFDPGGAVLAVGCEDGGFRLWDVGTGRVRDTLTGHRGAVDSVVFGPGGLIATEDGKGTRVWEAPVLGPEEMAGKICESLSSNRWPIRRQSFPTHRLPDWVCSP</sequence>
<feature type="repeat" description="WD" evidence="1">
    <location>
        <begin position="279"/>
        <end position="320"/>
    </location>
</feature>
<dbReference type="InterPro" id="IPR001680">
    <property type="entry name" value="WD40_rpt"/>
</dbReference>
<dbReference type="InterPro" id="IPR015943">
    <property type="entry name" value="WD40/YVTN_repeat-like_dom_sf"/>
</dbReference>
<dbReference type="SUPFAM" id="SSF50998">
    <property type="entry name" value="Quinoprotein alcohol dehydrogenase-like"/>
    <property type="match status" value="1"/>
</dbReference>
<dbReference type="SMART" id="SM00320">
    <property type="entry name" value="WD40"/>
    <property type="match status" value="6"/>
</dbReference>
<evidence type="ECO:0000256" key="2">
    <source>
        <dbReference type="SAM" id="MobiDB-lite"/>
    </source>
</evidence>
<dbReference type="PANTHER" id="PTHR19879:SF9">
    <property type="entry name" value="TRANSCRIPTION INITIATION FACTOR TFIID SUBUNIT 5"/>
    <property type="match status" value="1"/>
</dbReference>
<reference evidence="3 4" key="1">
    <citation type="submission" date="2016-10" db="EMBL/GenBank/DDBJ databases">
        <authorList>
            <person name="de Groot N.N."/>
        </authorList>
    </citation>
    <scope>NUCLEOTIDE SEQUENCE [LARGE SCALE GENOMIC DNA]</scope>
    <source>
        <strain evidence="3 4">CGMCC 4.3519</strain>
    </source>
</reference>
<gene>
    <name evidence="3" type="ORF">SAMN05216481_102161</name>
</gene>
<dbReference type="Proteomes" id="UP000199055">
    <property type="component" value="Unassembled WGS sequence"/>
</dbReference>
<proteinExistence type="predicted"/>
<protein>
    <submittedName>
        <fullName evidence="3">WD domain-containing protein, G-beta repeat-containing protein</fullName>
    </submittedName>
</protein>
<dbReference type="STRING" id="403935.SAMN05216481_102161"/>
<dbReference type="Pfam" id="PF00400">
    <property type="entry name" value="WD40"/>
    <property type="match status" value="3"/>
</dbReference>
<feature type="region of interest" description="Disordered" evidence="2">
    <location>
        <begin position="260"/>
        <end position="280"/>
    </location>
</feature>
<evidence type="ECO:0000313" key="4">
    <source>
        <dbReference type="Proteomes" id="UP000199055"/>
    </source>
</evidence>
<dbReference type="AlphaFoldDB" id="A0A1H9B478"/>
<dbReference type="PANTHER" id="PTHR19879">
    <property type="entry name" value="TRANSCRIPTION INITIATION FACTOR TFIID"/>
    <property type="match status" value="1"/>
</dbReference>
<evidence type="ECO:0000313" key="3">
    <source>
        <dbReference type="EMBL" id="SEP83473.1"/>
    </source>
</evidence>
<accession>A0A1H9B478</accession>